<keyword evidence="3" id="KW-1185">Reference proteome</keyword>
<evidence type="ECO:0000313" key="3">
    <source>
        <dbReference type="Proteomes" id="UP000298179"/>
    </source>
</evidence>
<keyword evidence="1" id="KW-0472">Membrane</keyword>
<feature type="transmembrane region" description="Helical" evidence="1">
    <location>
        <begin position="135"/>
        <end position="156"/>
    </location>
</feature>
<dbReference type="AlphaFoldDB" id="A0A4Y8RD65"/>
<dbReference type="InterPro" id="IPR022584">
    <property type="entry name" value="DUF2937"/>
</dbReference>
<name>A0A4Y8RD65_9HYPH</name>
<gene>
    <name evidence="2" type="ORF">E3C22_20290</name>
</gene>
<evidence type="ECO:0000256" key="1">
    <source>
        <dbReference type="SAM" id="Phobius"/>
    </source>
</evidence>
<keyword evidence="1" id="KW-0812">Transmembrane</keyword>
<dbReference type="OrthoDB" id="193051at2"/>
<proteinExistence type="predicted"/>
<sequence>MSAFLARVFAALFGGLVFSQSAEFTQQYLQRLGGATDEMRAVVEQFETSARASDLSPDEAIGRLKQNSDEVAARQGTDAETNRERYGDLERRYDALRSTTPLFRPFEIVADPDWTIAERAAGDYRPAIPATGDGVLLALGGFIFGWWCGAGVHGAATMRKRRKSRAGVTDGEDEILQ</sequence>
<protein>
    <submittedName>
        <fullName evidence="2">DUF2937 family protein</fullName>
    </submittedName>
</protein>
<comment type="caution">
    <text evidence="2">The sequence shown here is derived from an EMBL/GenBank/DDBJ whole genome shotgun (WGS) entry which is preliminary data.</text>
</comment>
<reference evidence="2 3" key="1">
    <citation type="submission" date="2019-03" db="EMBL/GenBank/DDBJ databases">
        <title>Jiella endophytica sp. nov., a novel endophytic bacterium isolated from root of Ficus microcarpa Linn. f.</title>
        <authorList>
            <person name="Tuo L."/>
        </authorList>
    </citation>
    <scope>NUCLEOTIDE SEQUENCE [LARGE SCALE GENOMIC DNA]</scope>
    <source>
        <strain evidence="2 3">CBS5Q-3</strain>
    </source>
</reference>
<evidence type="ECO:0000313" key="2">
    <source>
        <dbReference type="EMBL" id="TFF19114.1"/>
    </source>
</evidence>
<keyword evidence="1" id="KW-1133">Transmembrane helix</keyword>
<dbReference type="Proteomes" id="UP000298179">
    <property type="component" value="Unassembled WGS sequence"/>
</dbReference>
<accession>A0A4Y8RD65</accession>
<dbReference type="Pfam" id="PF11157">
    <property type="entry name" value="DUF2937"/>
    <property type="match status" value="1"/>
</dbReference>
<organism evidence="2 3">
    <name type="scientific">Jiella endophytica</name>
    <dbReference type="NCBI Taxonomy" id="2558362"/>
    <lineage>
        <taxon>Bacteria</taxon>
        <taxon>Pseudomonadati</taxon>
        <taxon>Pseudomonadota</taxon>
        <taxon>Alphaproteobacteria</taxon>
        <taxon>Hyphomicrobiales</taxon>
        <taxon>Aurantimonadaceae</taxon>
        <taxon>Jiella</taxon>
    </lineage>
</organism>
<dbReference type="EMBL" id="SOZD01000007">
    <property type="protein sequence ID" value="TFF19114.1"/>
    <property type="molecule type" value="Genomic_DNA"/>
</dbReference>